<dbReference type="OrthoDB" id="843225at2759"/>
<dbReference type="EMBL" id="JABWDY010000006">
    <property type="protein sequence ID" value="KAF5208474.1"/>
    <property type="molecule type" value="Genomic_DNA"/>
</dbReference>
<evidence type="ECO:0008006" key="4">
    <source>
        <dbReference type="Google" id="ProtNLM"/>
    </source>
</evidence>
<reference evidence="2 3" key="1">
    <citation type="submission" date="2020-06" db="EMBL/GenBank/DDBJ databases">
        <title>Transcriptomic and genomic resources for Thalictrum thalictroides and T. hernandezii: Facilitating candidate gene discovery in an emerging model plant lineage.</title>
        <authorList>
            <person name="Arias T."/>
            <person name="Riano-Pachon D.M."/>
            <person name="Di Stilio V.S."/>
        </authorList>
    </citation>
    <scope>NUCLEOTIDE SEQUENCE [LARGE SCALE GENOMIC DNA]</scope>
    <source>
        <strain evidence="3">cv. WT478/WT964</strain>
        <tissue evidence="2">Leaves</tissue>
    </source>
</reference>
<evidence type="ECO:0000313" key="2">
    <source>
        <dbReference type="EMBL" id="KAF5208474.1"/>
    </source>
</evidence>
<keyword evidence="1" id="KW-1133">Transmembrane helix</keyword>
<feature type="non-terminal residue" evidence="2">
    <location>
        <position position="1"/>
    </location>
</feature>
<name>A0A7J6XFG3_THATH</name>
<evidence type="ECO:0000256" key="1">
    <source>
        <dbReference type="SAM" id="Phobius"/>
    </source>
</evidence>
<sequence>RYGQPEEVVGLVEFLAFNHATKYITGKKLRLSLPNVLQVLTIDGGFQHLSELFISLTSEEAEASASMQQEQVQMPPVLEEKKKKKVLVAIDESDESIYVLKWALDNLFFDVNTGHVVDQQQKGEEAGVVILVHVQQPLQHYIFPAGPGVLVFLFFFLALI</sequence>
<keyword evidence="1" id="KW-0812">Transmembrane</keyword>
<organism evidence="2 3">
    <name type="scientific">Thalictrum thalictroides</name>
    <name type="common">Rue-anemone</name>
    <name type="synonym">Anemone thalictroides</name>
    <dbReference type="NCBI Taxonomy" id="46969"/>
    <lineage>
        <taxon>Eukaryota</taxon>
        <taxon>Viridiplantae</taxon>
        <taxon>Streptophyta</taxon>
        <taxon>Embryophyta</taxon>
        <taxon>Tracheophyta</taxon>
        <taxon>Spermatophyta</taxon>
        <taxon>Magnoliopsida</taxon>
        <taxon>Ranunculales</taxon>
        <taxon>Ranunculaceae</taxon>
        <taxon>Thalictroideae</taxon>
        <taxon>Thalictrum</taxon>
    </lineage>
</organism>
<dbReference type="AlphaFoldDB" id="A0A7J6XFG3"/>
<proteinExistence type="predicted"/>
<keyword evidence="1" id="KW-0472">Membrane</keyword>
<comment type="caution">
    <text evidence="2">The sequence shown here is derived from an EMBL/GenBank/DDBJ whole genome shotgun (WGS) entry which is preliminary data.</text>
</comment>
<evidence type="ECO:0000313" key="3">
    <source>
        <dbReference type="Proteomes" id="UP000554482"/>
    </source>
</evidence>
<feature type="transmembrane region" description="Helical" evidence="1">
    <location>
        <begin position="141"/>
        <end position="159"/>
    </location>
</feature>
<protein>
    <recommendedName>
        <fullName evidence="4">Adenine nucleotide alpha hydrolases-like superfamily protein</fullName>
    </recommendedName>
</protein>
<keyword evidence="3" id="KW-1185">Reference proteome</keyword>
<gene>
    <name evidence="2" type="ORF">FRX31_001939</name>
</gene>
<dbReference type="Proteomes" id="UP000554482">
    <property type="component" value="Unassembled WGS sequence"/>
</dbReference>
<accession>A0A7J6XFG3</accession>